<proteinExistence type="predicted"/>
<dbReference type="Proteomes" id="UP001056756">
    <property type="component" value="Chromosome"/>
</dbReference>
<evidence type="ECO:0000313" key="1">
    <source>
        <dbReference type="EMBL" id="URN96786.1"/>
    </source>
</evidence>
<dbReference type="InterPro" id="IPR010697">
    <property type="entry name" value="YspA"/>
</dbReference>
<dbReference type="EMBL" id="CP097899">
    <property type="protein sequence ID" value="URN96786.1"/>
    <property type="molecule type" value="Genomic_DNA"/>
</dbReference>
<dbReference type="PANTHER" id="PTHR38440:SF1">
    <property type="entry name" value="UPF0398 PROTEIN SPR0331"/>
    <property type="match status" value="1"/>
</dbReference>
<dbReference type="Gene3D" id="3.40.50.450">
    <property type="match status" value="1"/>
</dbReference>
<dbReference type="Pfam" id="PF06908">
    <property type="entry name" value="YpsA"/>
    <property type="match status" value="1"/>
</dbReference>
<protein>
    <submittedName>
        <fullName evidence="1">SLOG family protein</fullName>
    </submittedName>
</protein>
<gene>
    <name evidence="1" type="ORF">NAG76_06875</name>
</gene>
<reference evidence="1" key="1">
    <citation type="submission" date="2022-05" db="EMBL/GenBank/DDBJ databases">
        <title>Novel bacterial taxa in a minimal lignocellulolytic consortium and its capacity to transform plastics disclosed by genome-resolved metagenomics.</title>
        <authorList>
            <person name="Rodriguez C.A.D."/>
            <person name="Diaz-Garcia L."/>
            <person name="Herrera K."/>
            <person name="Tarazona N.A."/>
            <person name="Sproer C."/>
            <person name="Overmann J."/>
            <person name="Jimenez D.J."/>
        </authorList>
    </citation>
    <scope>NUCLEOTIDE SEQUENCE</scope>
    <source>
        <strain evidence="1">MAG5</strain>
    </source>
</reference>
<organism evidence="1 2">
    <name type="scientific">Candidatus Pristimantibacillus lignocellulolyticus</name>
    <dbReference type="NCBI Taxonomy" id="2994561"/>
    <lineage>
        <taxon>Bacteria</taxon>
        <taxon>Bacillati</taxon>
        <taxon>Bacillota</taxon>
        <taxon>Bacilli</taxon>
        <taxon>Bacillales</taxon>
        <taxon>Paenibacillaceae</taxon>
        <taxon>Candidatus Pristimantibacillus</taxon>
    </lineage>
</organism>
<sequence>MKNVLVTGYRAHELQIFDQKNKAIPFIKKAFRSKITSIIEEGAEWIITPGQYGFDLWASEVIIELRKELYPHIKLSMITAFANQEENWKDERKEYYNSIKEQVDFYAEVSKQPYVGPWQFQARDQLLFHKTDGMVLFYDDEAAPSSVKFVKERAVKLYNESNYSIITITADDIQNAMEVDYDYIE</sequence>
<accession>A0A9J6ZKY8</accession>
<dbReference type="KEGG" id="plig:NAG76_06875"/>
<dbReference type="AlphaFoldDB" id="A0A9J6ZKY8"/>
<dbReference type="SUPFAM" id="SSF102405">
    <property type="entry name" value="MCP/YpsA-like"/>
    <property type="match status" value="1"/>
</dbReference>
<evidence type="ECO:0000313" key="2">
    <source>
        <dbReference type="Proteomes" id="UP001056756"/>
    </source>
</evidence>
<dbReference type="NCBIfam" id="NF010181">
    <property type="entry name" value="PRK13660.1"/>
    <property type="match status" value="1"/>
</dbReference>
<name>A0A9J6ZKY8_9BACL</name>
<dbReference type="PIRSF" id="PIRSF021290">
    <property type="entry name" value="DUF1273"/>
    <property type="match status" value="1"/>
</dbReference>
<dbReference type="PANTHER" id="PTHR38440">
    <property type="entry name" value="UPF0398 PROTEIN YPSA"/>
    <property type="match status" value="1"/>
</dbReference>